<dbReference type="Gene3D" id="3.40.30.10">
    <property type="entry name" value="Glutaredoxin"/>
    <property type="match status" value="1"/>
</dbReference>
<name>A0A537IQ01_9BACT</name>
<organism evidence="6 7">
    <name type="scientific">Candidatus Segetimicrobium genomatis</name>
    <dbReference type="NCBI Taxonomy" id="2569760"/>
    <lineage>
        <taxon>Bacteria</taxon>
        <taxon>Bacillati</taxon>
        <taxon>Candidatus Sysuimicrobiota</taxon>
        <taxon>Candidatus Sysuimicrobiia</taxon>
        <taxon>Candidatus Sysuimicrobiales</taxon>
        <taxon>Candidatus Segetimicrobiaceae</taxon>
        <taxon>Candidatus Segetimicrobium</taxon>
    </lineage>
</organism>
<evidence type="ECO:0000259" key="5">
    <source>
        <dbReference type="PROSITE" id="PS51352"/>
    </source>
</evidence>
<keyword evidence="3" id="KW-0479">Metal-binding</keyword>
<keyword evidence="2 3" id="KW-0186">Copper</keyword>
<feature type="binding site" evidence="3">
    <location>
        <position position="167"/>
    </location>
    <ligand>
        <name>Cu cation</name>
        <dbReference type="ChEBI" id="CHEBI:23378"/>
    </ligand>
</feature>
<accession>A0A537IQ01</accession>
<gene>
    <name evidence="6" type="ORF">E6H05_09760</name>
</gene>
<dbReference type="EMBL" id="VBAP01000071">
    <property type="protein sequence ID" value="TMI73411.1"/>
    <property type="molecule type" value="Genomic_DNA"/>
</dbReference>
<feature type="domain" description="Thioredoxin" evidence="5">
    <location>
        <begin position="39"/>
        <end position="201"/>
    </location>
</feature>
<dbReference type="PROSITE" id="PS51352">
    <property type="entry name" value="THIOREDOXIN_2"/>
    <property type="match status" value="1"/>
</dbReference>
<evidence type="ECO:0000313" key="6">
    <source>
        <dbReference type="EMBL" id="TMI73411.1"/>
    </source>
</evidence>
<evidence type="ECO:0000256" key="4">
    <source>
        <dbReference type="PIRSR" id="PIRSR603782-2"/>
    </source>
</evidence>
<dbReference type="PANTHER" id="PTHR12151:SF25">
    <property type="entry name" value="LINALOOL DEHYDRATASE_ISOMERASE DOMAIN-CONTAINING PROTEIN"/>
    <property type="match status" value="1"/>
</dbReference>
<dbReference type="Pfam" id="PF02630">
    <property type="entry name" value="SCO1-SenC"/>
    <property type="match status" value="1"/>
</dbReference>
<feature type="binding site" evidence="3">
    <location>
        <position position="81"/>
    </location>
    <ligand>
        <name>Cu cation</name>
        <dbReference type="ChEBI" id="CHEBI:23378"/>
    </ligand>
</feature>
<feature type="disulfide bond" description="Redox-active" evidence="4">
    <location>
        <begin position="77"/>
        <end position="81"/>
    </location>
</feature>
<dbReference type="InterPro" id="IPR036249">
    <property type="entry name" value="Thioredoxin-like_sf"/>
</dbReference>
<feature type="binding site" evidence="3">
    <location>
        <position position="77"/>
    </location>
    <ligand>
        <name>Cu cation</name>
        <dbReference type="ChEBI" id="CHEBI:23378"/>
    </ligand>
</feature>
<dbReference type="AlphaFoldDB" id="A0A537IQ01"/>
<sequence length="201" mass="22161">MPHRAARPAIIVHLLWLTAGVMTALLVAGGIAVAEPPFPVIHKPAPDFVLTDQDGRQIRLTQFRGKLVLLTFFYANCTDVCPLTTAALARVQRELIRRGWWATDVVFASVTTDPLRDTPAALRAYAKRYQADRRGWHFLTGDPQAVAAVHRRYSIDVRPLAGGLQDHAVPTFLIDRTGVVLGAYGANPDPADIIQDLTRLH</sequence>
<evidence type="ECO:0000256" key="3">
    <source>
        <dbReference type="PIRSR" id="PIRSR603782-1"/>
    </source>
</evidence>
<dbReference type="Proteomes" id="UP000318834">
    <property type="component" value="Unassembled WGS sequence"/>
</dbReference>
<reference evidence="6 7" key="1">
    <citation type="journal article" date="2019" name="Nat. Microbiol.">
        <title>Mediterranean grassland soil C-N compound turnover is dependent on rainfall and depth, and is mediated by genomically divergent microorganisms.</title>
        <authorList>
            <person name="Diamond S."/>
            <person name="Andeer P.F."/>
            <person name="Li Z."/>
            <person name="Crits-Christoph A."/>
            <person name="Burstein D."/>
            <person name="Anantharaman K."/>
            <person name="Lane K.R."/>
            <person name="Thomas B.C."/>
            <person name="Pan C."/>
            <person name="Northen T.R."/>
            <person name="Banfield J.F."/>
        </authorList>
    </citation>
    <scope>NUCLEOTIDE SEQUENCE [LARGE SCALE GENOMIC DNA]</scope>
    <source>
        <strain evidence="6">NP_8</strain>
    </source>
</reference>
<keyword evidence="4" id="KW-1015">Disulfide bond</keyword>
<dbReference type="GO" id="GO:0046872">
    <property type="term" value="F:metal ion binding"/>
    <property type="evidence" value="ECO:0007669"/>
    <property type="project" value="UniProtKB-KW"/>
</dbReference>
<protein>
    <submittedName>
        <fullName evidence="6">SCO family protein</fullName>
    </submittedName>
</protein>
<evidence type="ECO:0000256" key="2">
    <source>
        <dbReference type="ARBA" id="ARBA00023008"/>
    </source>
</evidence>
<dbReference type="InterPro" id="IPR013766">
    <property type="entry name" value="Thioredoxin_domain"/>
</dbReference>
<dbReference type="InterPro" id="IPR003782">
    <property type="entry name" value="SCO1/SenC"/>
</dbReference>
<evidence type="ECO:0000313" key="7">
    <source>
        <dbReference type="Proteomes" id="UP000318834"/>
    </source>
</evidence>
<dbReference type="CDD" id="cd02968">
    <property type="entry name" value="SCO"/>
    <property type="match status" value="1"/>
</dbReference>
<dbReference type="SUPFAM" id="SSF52833">
    <property type="entry name" value="Thioredoxin-like"/>
    <property type="match status" value="1"/>
</dbReference>
<evidence type="ECO:0000256" key="1">
    <source>
        <dbReference type="ARBA" id="ARBA00010996"/>
    </source>
</evidence>
<comment type="similarity">
    <text evidence="1">Belongs to the SCO1/2 family.</text>
</comment>
<comment type="caution">
    <text evidence="6">The sequence shown here is derived from an EMBL/GenBank/DDBJ whole genome shotgun (WGS) entry which is preliminary data.</text>
</comment>
<proteinExistence type="inferred from homology"/>
<dbReference type="PANTHER" id="PTHR12151">
    <property type="entry name" value="ELECTRON TRANSPORT PROTIN SCO1/SENC FAMILY MEMBER"/>
    <property type="match status" value="1"/>
</dbReference>